<dbReference type="Pfam" id="PF00355">
    <property type="entry name" value="Rieske"/>
    <property type="match status" value="1"/>
</dbReference>
<evidence type="ECO:0000256" key="3">
    <source>
        <dbReference type="ARBA" id="ARBA00023004"/>
    </source>
</evidence>
<gene>
    <name evidence="6" type="ORF">OJ962_13310</name>
</gene>
<evidence type="ECO:0000313" key="7">
    <source>
        <dbReference type="Proteomes" id="UP001147700"/>
    </source>
</evidence>
<dbReference type="InterPro" id="IPR036922">
    <property type="entry name" value="Rieske_2Fe-2S_sf"/>
</dbReference>
<keyword evidence="2" id="KW-0479">Metal-binding</keyword>
<dbReference type="SUPFAM" id="SSF50022">
    <property type="entry name" value="ISP domain"/>
    <property type="match status" value="1"/>
</dbReference>
<proteinExistence type="predicted"/>
<dbReference type="Proteomes" id="UP001147700">
    <property type="component" value="Unassembled WGS sequence"/>
</dbReference>
<protein>
    <submittedName>
        <fullName evidence="6">Rieske 2Fe-2S domain-containing protein</fullName>
    </submittedName>
</protein>
<dbReference type="InterPro" id="IPR017941">
    <property type="entry name" value="Rieske_2Fe-2S"/>
</dbReference>
<name>A0ABT4RJM3_9ACTN</name>
<dbReference type="PANTHER" id="PTHR21496">
    <property type="entry name" value="FERREDOXIN-RELATED"/>
    <property type="match status" value="1"/>
</dbReference>
<evidence type="ECO:0000259" key="5">
    <source>
        <dbReference type="PROSITE" id="PS51296"/>
    </source>
</evidence>
<dbReference type="Gene3D" id="2.102.10.10">
    <property type="entry name" value="Rieske [2Fe-2S] iron-sulphur domain"/>
    <property type="match status" value="1"/>
</dbReference>
<evidence type="ECO:0000313" key="6">
    <source>
        <dbReference type="EMBL" id="MDA0138475.1"/>
    </source>
</evidence>
<feature type="domain" description="Rieske" evidence="5">
    <location>
        <begin position="194"/>
        <end position="289"/>
    </location>
</feature>
<evidence type="ECO:0000256" key="2">
    <source>
        <dbReference type="ARBA" id="ARBA00022723"/>
    </source>
</evidence>
<dbReference type="CDD" id="cd03467">
    <property type="entry name" value="Rieske"/>
    <property type="match status" value="1"/>
</dbReference>
<comment type="caution">
    <text evidence="6">The sequence shown here is derived from an EMBL/GenBank/DDBJ whole genome shotgun (WGS) entry which is preliminary data.</text>
</comment>
<dbReference type="InterPro" id="IPR019251">
    <property type="entry name" value="DUF2231_TM"/>
</dbReference>
<keyword evidence="3" id="KW-0408">Iron</keyword>
<evidence type="ECO:0000256" key="4">
    <source>
        <dbReference type="ARBA" id="ARBA00023014"/>
    </source>
</evidence>
<dbReference type="EMBL" id="JAPCID010000016">
    <property type="protein sequence ID" value="MDA0138475.1"/>
    <property type="molecule type" value="Genomic_DNA"/>
</dbReference>
<accession>A0ABT4RJM3</accession>
<sequence length="291" mass="29982">MSTQPAARPRLHRLVERLGEVAALDGPAEAVAKWARGAIPKGPVKDALSGVPIGHAAHPLMIVVPIGTWSSATLLDFVGGQQSRPAARRLIAAGLLASLPTAASGLNDWSDTTPASDSVRRVGAVHALANVAALGLFGASLAARRAGSHGRGVALSLAGMGAVTVGGHLGGHLSYAEGVGVDNTVFASGPEEWTAVLDDAALLEGELRGVEVEGRAIVLARRNGRIHALDDRCAHRSGSLADGELKGECVVCPLHASEFRLEDGAVERGPSAYPQPVFDVRVTDGWIEVKA</sequence>
<dbReference type="Pfam" id="PF09990">
    <property type="entry name" value="DUF2231"/>
    <property type="match status" value="1"/>
</dbReference>
<dbReference type="RefSeq" id="WP_202958484.1">
    <property type="nucleotide sequence ID" value="NZ_JAPCID010000016.1"/>
</dbReference>
<dbReference type="PROSITE" id="PS51296">
    <property type="entry name" value="RIESKE"/>
    <property type="match status" value="1"/>
</dbReference>
<keyword evidence="7" id="KW-1185">Reference proteome</keyword>
<organism evidence="6 7">
    <name type="scientific">Solirubrobacter deserti</name>
    <dbReference type="NCBI Taxonomy" id="2282478"/>
    <lineage>
        <taxon>Bacteria</taxon>
        <taxon>Bacillati</taxon>
        <taxon>Actinomycetota</taxon>
        <taxon>Thermoleophilia</taxon>
        <taxon>Solirubrobacterales</taxon>
        <taxon>Solirubrobacteraceae</taxon>
        <taxon>Solirubrobacter</taxon>
    </lineage>
</organism>
<keyword evidence="1" id="KW-0001">2Fe-2S</keyword>
<keyword evidence="4" id="KW-0411">Iron-sulfur</keyword>
<dbReference type="PANTHER" id="PTHR21496:SF23">
    <property type="entry name" value="3-PHENYLPROPIONATE_CINNAMIC ACID DIOXYGENASE FERREDOXIN SUBUNIT"/>
    <property type="match status" value="1"/>
</dbReference>
<reference evidence="6" key="1">
    <citation type="submission" date="2022-10" db="EMBL/GenBank/DDBJ databases">
        <title>The WGS of Solirubrobacter sp. CPCC 204708.</title>
        <authorList>
            <person name="Jiang Z."/>
        </authorList>
    </citation>
    <scope>NUCLEOTIDE SEQUENCE</scope>
    <source>
        <strain evidence="6">CPCC 204708</strain>
    </source>
</reference>
<evidence type="ECO:0000256" key="1">
    <source>
        <dbReference type="ARBA" id="ARBA00022714"/>
    </source>
</evidence>